<gene>
    <name evidence="1" type="ORF">SAMN02745220_00073</name>
</gene>
<organism evidence="1 2">
    <name type="scientific">Desulfopila aestuarii DSM 18488</name>
    <dbReference type="NCBI Taxonomy" id="1121416"/>
    <lineage>
        <taxon>Bacteria</taxon>
        <taxon>Pseudomonadati</taxon>
        <taxon>Thermodesulfobacteriota</taxon>
        <taxon>Desulfobulbia</taxon>
        <taxon>Desulfobulbales</taxon>
        <taxon>Desulfocapsaceae</taxon>
        <taxon>Desulfopila</taxon>
    </lineage>
</organism>
<protein>
    <recommendedName>
        <fullName evidence="3">AB hydrolase-1 domain-containing protein</fullName>
    </recommendedName>
</protein>
<dbReference type="Gene3D" id="3.40.50.1820">
    <property type="entry name" value="alpha/beta hydrolase"/>
    <property type="match status" value="1"/>
</dbReference>
<evidence type="ECO:0000313" key="2">
    <source>
        <dbReference type="Proteomes" id="UP000184603"/>
    </source>
</evidence>
<dbReference type="EMBL" id="FRFE01000001">
    <property type="protein sequence ID" value="SHO42651.1"/>
    <property type="molecule type" value="Genomic_DNA"/>
</dbReference>
<reference evidence="1 2" key="1">
    <citation type="submission" date="2016-12" db="EMBL/GenBank/DDBJ databases">
        <authorList>
            <person name="Song W.-J."/>
            <person name="Kurnit D.M."/>
        </authorList>
    </citation>
    <scope>NUCLEOTIDE SEQUENCE [LARGE SCALE GENOMIC DNA]</scope>
    <source>
        <strain evidence="1 2">DSM 18488</strain>
    </source>
</reference>
<sequence length="636" mass="70802">MPMHNTSTILSRFVEAILLLAVLFLAGCATPIGVTQVSPRDFYKDSMESPLTAGVSSNGTNIVLQRFDLAKEFEHKPASVIEQLNDKALHDERRDILYALAELCYLYGERLVKSSETAEQYRAPDYFLLASVYAYLFLLDDRAEPPPNIFDLRTRIACDLYNFALWRGMATRWDGSIRLKSGVRKLPVGSLAINLDLTQFPFQLEDFSGFEPVDKYNIRGISIRNRTKGVGSALIGVKNESQRPFSSKSVPVSMFLEFNGNLEKLANGTATASLQLFSAYDENILEVKGRHLPIETDITTPMAYGLESSKIWDFGLGAFLGKEFLNVPNGLYLAQPYQPGRIPVVFVHGTFSNPAWWAEMFNTLYADPILRQKYQFWYFLYNSSAPILVSAADLRDGIRAKVAELDPEGKDPALREMVVVGHSQGGLLTKLTVVDTGESLVRTLTGKNLDELEMPEDKKESARRLLVVKPVTEVKRVVFISTPHRGSILSKNWVRTLIQKVVTLPVKIIETTLTLNDYLADDVKRMMGSGQVPTSIDGMSPNSPVLKTLSETPLAPDVTGHSIIAVNGDGELETEDDGVVAYTSAHIDGVESEFIVYSGHSCQSHPFTIEEVRRILLEHLTLETASRQIIQGQLQQ</sequence>
<dbReference type="STRING" id="1121416.SAMN02745220_00073"/>
<dbReference type="OrthoDB" id="556502at2"/>
<evidence type="ECO:0008006" key="3">
    <source>
        <dbReference type="Google" id="ProtNLM"/>
    </source>
</evidence>
<name>A0A1M7XVW2_9BACT</name>
<evidence type="ECO:0000313" key="1">
    <source>
        <dbReference type="EMBL" id="SHO42651.1"/>
    </source>
</evidence>
<dbReference type="Proteomes" id="UP000184603">
    <property type="component" value="Unassembled WGS sequence"/>
</dbReference>
<proteinExistence type="predicted"/>
<dbReference type="InterPro" id="IPR029058">
    <property type="entry name" value="AB_hydrolase_fold"/>
</dbReference>
<accession>A0A1M7XVW2</accession>
<keyword evidence="2" id="KW-1185">Reference proteome</keyword>
<dbReference type="AlphaFoldDB" id="A0A1M7XVW2"/>
<dbReference type="RefSeq" id="WP_073611456.1">
    <property type="nucleotide sequence ID" value="NZ_FRFE01000001.1"/>
</dbReference>
<dbReference type="SUPFAM" id="SSF53474">
    <property type="entry name" value="alpha/beta-Hydrolases"/>
    <property type="match status" value="1"/>
</dbReference>